<sequence>MDSSYFDTLRRWYKGEAVDMLTYKAYAFSSLGFQKIILKEFSPKFGCLKFLAIRLRNILFE</sequence>
<keyword evidence="2" id="KW-1185">Reference proteome</keyword>
<name>A0A9X9PQM4_BLUGR</name>
<evidence type="ECO:0000313" key="2">
    <source>
        <dbReference type="Proteomes" id="UP000324639"/>
    </source>
</evidence>
<organism evidence="1 2">
    <name type="scientific">Blumeria graminis f. sp. tritici</name>
    <dbReference type="NCBI Taxonomy" id="62690"/>
    <lineage>
        <taxon>Eukaryota</taxon>
        <taxon>Fungi</taxon>
        <taxon>Dikarya</taxon>
        <taxon>Ascomycota</taxon>
        <taxon>Pezizomycotina</taxon>
        <taxon>Leotiomycetes</taxon>
        <taxon>Erysiphales</taxon>
        <taxon>Erysiphaceae</taxon>
        <taxon>Blumeria</taxon>
    </lineage>
</organism>
<accession>A0A9X9PQM4</accession>
<gene>
    <name evidence="1" type="ORF">BGT96224V316_LOCUS346</name>
</gene>
<protein>
    <submittedName>
        <fullName evidence="1">Bgt-51271</fullName>
    </submittedName>
</protein>
<proteinExistence type="predicted"/>
<dbReference type="AlphaFoldDB" id="A0A9X9PQM4"/>
<evidence type="ECO:0000313" key="1">
    <source>
        <dbReference type="EMBL" id="VCU39097.1"/>
    </source>
</evidence>
<dbReference type="EMBL" id="LR026984">
    <property type="protein sequence ID" value="VCU39097.1"/>
    <property type="molecule type" value="Genomic_DNA"/>
</dbReference>
<dbReference type="Proteomes" id="UP000324639">
    <property type="component" value="Chromosome Bgt_-01"/>
</dbReference>
<reference evidence="1 2" key="1">
    <citation type="submission" date="2018-08" db="EMBL/GenBank/DDBJ databases">
        <authorList>
            <person name="Muller C M."/>
        </authorList>
    </citation>
    <scope>NUCLEOTIDE SEQUENCE [LARGE SCALE GENOMIC DNA]</scope>
</reference>